<evidence type="ECO:0000313" key="3">
    <source>
        <dbReference type="Proteomes" id="UP000008130"/>
    </source>
</evidence>
<reference evidence="2 3" key="1">
    <citation type="journal article" date="2011" name="J. Bacteriol.">
        <title>Complete genome sequence of Polymorphum gilvum SL003B-26A1T, a crude oil-degrading bacterium from oil-polluted saline soil.</title>
        <authorList>
            <person name="Li S.G."/>
            <person name="Tang Y.Q."/>
            <person name="Nie Y."/>
            <person name="Cai M."/>
            <person name="Wu X.L."/>
        </authorList>
    </citation>
    <scope>NUCLEOTIDE SEQUENCE [LARGE SCALE GENOMIC DNA]</scope>
    <source>
        <strain evidence="3">LMG 25793 / CGMCC 1.9160 / SL003B-26A1</strain>
    </source>
</reference>
<organism evidence="2 3">
    <name type="scientific">Polymorphum gilvum (strain LMG 25793 / CGMCC 1.9160 / SL003B-26A1)</name>
    <dbReference type="NCBI Taxonomy" id="991905"/>
    <lineage>
        <taxon>Bacteria</taxon>
        <taxon>Pseudomonadati</taxon>
        <taxon>Pseudomonadota</taxon>
        <taxon>Alphaproteobacteria</taxon>
        <taxon>Rhodobacterales</taxon>
        <taxon>Paracoccaceae</taxon>
        <taxon>Polymorphum</taxon>
    </lineage>
</organism>
<dbReference type="STRING" id="991905.SL003B_0434"/>
<dbReference type="KEGG" id="pgv:SL003B_0434"/>
<gene>
    <name evidence="2" type="ordered locus">SL003B_0434</name>
</gene>
<evidence type="ECO:0000313" key="2">
    <source>
        <dbReference type="EMBL" id="ADZ68869.1"/>
    </source>
</evidence>
<keyword evidence="1" id="KW-0812">Transmembrane</keyword>
<keyword evidence="1" id="KW-1133">Transmembrane helix</keyword>
<dbReference type="eggNOG" id="ENOG5033HHG">
    <property type="taxonomic scope" value="Bacteria"/>
</dbReference>
<dbReference type="HOGENOM" id="CLU_170143_0_0_5"/>
<protein>
    <recommendedName>
        <fullName evidence="4">Transmembrane protein</fullName>
    </recommendedName>
</protein>
<dbReference type="EMBL" id="CP002568">
    <property type="protein sequence ID" value="ADZ68869.1"/>
    <property type="molecule type" value="Genomic_DNA"/>
</dbReference>
<accession>F2J2Z9</accession>
<dbReference type="RefSeq" id="WP_013651193.1">
    <property type="nucleotide sequence ID" value="NC_015259.1"/>
</dbReference>
<dbReference type="PATRIC" id="fig|991905.3.peg.443"/>
<name>F2J2Z9_POLGS</name>
<dbReference type="Proteomes" id="UP000008130">
    <property type="component" value="Chromosome"/>
</dbReference>
<dbReference type="AlphaFoldDB" id="F2J2Z9"/>
<feature type="transmembrane region" description="Helical" evidence="1">
    <location>
        <begin position="66"/>
        <end position="84"/>
    </location>
</feature>
<evidence type="ECO:0000256" key="1">
    <source>
        <dbReference type="SAM" id="Phobius"/>
    </source>
</evidence>
<evidence type="ECO:0008006" key="4">
    <source>
        <dbReference type="Google" id="ProtNLM"/>
    </source>
</evidence>
<dbReference type="OrthoDB" id="8449218at2"/>
<proteinExistence type="predicted"/>
<keyword evidence="1" id="KW-0472">Membrane</keyword>
<sequence length="85" mass="9497">MAGHEERAREREEEARRALKRVEAESETLLGSTFVRMANKAQTHFSAADKEKSDAAEVWGSRIGRAAGLVFAIGLVIHLVWTYLL</sequence>
<keyword evidence="3" id="KW-1185">Reference proteome</keyword>